<organism evidence="15 16">
    <name type="scientific">Tetrapisispora phaffii (strain ATCC 24235 / CBS 4417 / NBRC 1672 / NRRL Y-8282 / UCD 70-5)</name>
    <name type="common">Yeast</name>
    <name type="synonym">Fabospora phaffii</name>
    <dbReference type="NCBI Taxonomy" id="1071381"/>
    <lineage>
        <taxon>Eukaryota</taxon>
        <taxon>Fungi</taxon>
        <taxon>Dikarya</taxon>
        <taxon>Ascomycota</taxon>
        <taxon>Saccharomycotina</taxon>
        <taxon>Saccharomycetes</taxon>
        <taxon>Saccharomycetales</taxon>
        <taxon>Saccharomycetaceae</taxon>
        <taxon>Tetrapisispora</taxon>
    </lineage>
</organism>
<dbReference type="InterPro" id="IPR039527">
    <property type="entry name" value="PIGG/GPI7"/>
</dbReference>
<dbReference type="SUPFAM" id="SSF53649">
    <property type="entry name" value="Alkaline phosphatase-like"/>
    <property type="match status" value="1"/>
</dbReference>
<keyword evidence="9 12" id="KW-1133">Transmembrane helix</keyword>
<dbReference type="AlphaFoldDB" id="G8C1T7"/>
<dbReference type="GO" id="GO:0005789">
    <property type="term" value="C:endoplasmic reticulum membrane"/>
    <property type="evidence" value="ECO:0007669"/>
    <property type="project" value="UniProtKB-SubCell"/>
</dbReference>
<dbReference type="InterPro" id="IPR002591">
    <property type="entry name" value="Phosphodiest/P_Trfase"/>
</dbReference>
<protein>
    <recommendedName>
        <fullName evidence="4 12">GPI ethanolamine phosphate transferase 2</fullName>
    </recommendedName>
</protein>
<evidence type="ECO:0000313" key="15">
    <source>
        <dbReference type="EMBL" id="CCE66115.1"/>
    </source>
</evidence>
<dbReference type="GO" id="GO:0006506">
    <property type="term" value="P:GPI anchor biosynthetic process"/>
    <property type="evidence" value="ECO:0007669"/>
    <property type="project" value="UniProtKB-UniPathway"/>
</dbReference>
<evidence type="ECO:0000256" key="13">
    <source>
        <dbReference type="SAM" id="SignalP"/>
    </source>
</evidence>
<feature type="transmembrane region" description="Helical" evidence="12">
    <location>
        <begin position="412"/>
        <end position="432"/>
    </location>
</feature>
<dbReference type="KEGG" id="tpf:TPHA_0O01480"/>
<proteinExistence type="inferred from homology"/>
<feature type="transmembrane region" description="Helical" evidence="12">
    <location>
        <begin position="800"/>
        <end position="823"/>
    </location>
</feature>
<feature type="chain" id="PRO_5003508644" description="GPI ethanolamine phosphate transferase 2" evidence="13">
    <location>
        <begin position="21"/>
        <end position="824"/>
    </location>
</feature>
<dbReference type="HOGENOM" id="CLU_004770_0_0_1"/>
<keyword evidence="8 12" id="KW-0256">Endoplasmic reticulum</keyword>
<comment type="similarity">
    <text evidence="3 12">Belongs to the PIGG/PIGN/PIGO family. PIGG subfamily.</text>
</comment>
<keyword evidence="5 12" id="KW-0337">GPI-anchor biosynthesis</keyword>
<comment type="pathway">
    <text evidence="2 12">Glycolipid biosynthesis; glycosylphosphatidylinositol-anchor biosynthesis.</text>
</comment>
<feature type="transmembrane region" description="Helical" evidence="12">
    <location>
        <begin position="643"/>
        <end position="663"/>
    </location>
</feature>
<dbReference type="InterPro" id="IPR045687">
    <property type="entry name" value="PIGG/GPI7_C"/>
</dbReference>
<evidence type="ECO:0000256" key="2">
    <source>
        <dbReference type="ARBA" id="ARBA00004687"/>
    </source>
</evidence>
<keyword evidence="11" id="KW-0325">Glycoprotein</keyword>
<feature type="transmembrane region" description="Helical" evidence="12">
    <location>
        <begin position="684"/>
        <end position="702"/>
    </location>
</feature>
<feature type="transmembrane region" description="Helical" evidence="12">
    <location>
        <begin position="765"/>
        <end position="788"/>
    </location>
</feature>
<dbReference type="Pfam" id="PF01663">
    <property type="entry name" value="Phosphodiest"/>
    <property type="match status" value="1"/>
</dbReference>
<dbReference type="OrthoDB" id="272139at2759"/>
<dbReference type="GeneID" id="11530589"/>
<dbReference type="Gene3D" id="3.40.720.10">
    <property type="entry name" value="Alkaline Phosphatase, subunit A"/>
    <property type="match status" value="1"/>
</dbReference>
<sequence length="824" mass="94816">MLSLKLLLFQLIAITIFCVGFFPSKNVLQGSGEFNFEKELQLTTKPVFTKLVFVVIDALRSDFLYEEQNSHFHFVHRVLNSGEAWGFTAFSNPPTVTLPRLKGITTGSTPNFLDAILNVAEDDVSSSLKDQDSWLMQFYKHNKNIRFFGDDTWLKLFPLNIFSEYEGTNSFFVSDFEQVDLNVTRHLEKQFKEKEQWDVLILHYLGLDHIGHKGGSQSKFMKGKHEEMDSILEDIYNSIGDTEDTLLCVMGDHGMNNGGNHGGSSSGETSAGLTMISKKFKKLAKPKDQINTVLPIKWNENLTEEEKDYKFLSFVQQVDFVPTLSALFNLPMPINSVGVLIPELLRLLDPKLTRTKLKENFSQLTELSKSLTTRNIYNAIDFQNDTIEDIISQMQSVQSELMKSATNYNMNAIYIAIILLSIVTLIIIHKAFSNYKFNILPVAVSLIIGLSSFASSFIEEEHQIWWWLITGMCAFSLVYNSDSKFSNFIVFLCLRLIRGWNNSGQKYYYPFALSSLLKLKYVNYQWYLNTSTILYFMFKGSMNNFPSFMSSFLLANLCLMYKVSWAIVNQEHVPDTIKHYVLVLCTHLMSARNVAPLQLFESTLIPLARLFFCCVVILLSLTLVIGKLSPTRLGNPVSNIKKIIIFLLIFQTSPENIGLYLLFGILETNLTDIIDKHYSGNTQLITTISLVMQYFTFYQFGNTNSIATIDLTNAYNGVSEDYNIYFVGWMMSISNYAPAIYWSMFPWIIDDNKQKWKKFIERKNIILLFNCISGLFLLITCTILRYHLFIWSVFSPKLCYYMMWNIFMNVIIGWILETLVTYVM</sequence>
<evidence type="ECO:0000259" key="14">
    <source>
        <dbReference type="Pfam" id="PF19316"/>
    </source>
</evidence>
<keyword evidence="13" id="KW-0732">Signal</keyword>
<evidence type="ECO:0000256" key="4">
    <source>
        <dbReference type="ARBA" id="ARBA00020830"/>
    </source>
</evidence>
<feature type="transmembrane region" description="Helical" evidence="12">
    <location>
        <begin position="722"/>
        <end position="744"/>
    </location>
</feature>
<evidence type="ECO:0000256" key="12">
    <source>
        <dbReference type="RuleBase" id="RU367106"/>
    </source>
</evidence>
<dbReference type="Pfam" id="PF19316">
    <property type="entry name" value="PIGO_PIGG"/>
    <property type="match status" value="1"/>
</dbReference>
<gene>
    <name evidence="15" type="primary">TPHA0O01480</name>
    <name evidence="15" type="ordered locus">TPHA_0O01480</name>
</gene>
<dbReference type="InterPro" id="IPR037674">
    <property type="entry name" value="PIG-G_N"/>
</dbReference>
<keyword evidence="16" id="KW-1185">Reference proteome</keyword>
<dbReference type="UniPathway" id="UPA00196"/>
<dbReference type="GO" id="GO:0005886">
    <property type="term" value="C:plasma membrane"/>
    <property type="evidence" value="ECO:0007669"/>
    <property type="project" value="EnsemblFungi"/>
</dbReference>
<name>G8C1T7_TETPH</name>
<dbReference type="eggNOG" id="KOG2125">
    <property type="taxonomic scope" value="Eukaryota"/>
</dbReference>
<comment type="function">
    <text evidence="12">Ethanolamine phosphate transferase involved in glycosylphosphatidylinositol-anchor biosynthesis. Transfers ethanolamine phosphate to the GPI second mannose.</text>
</comment>
<evidence type="ECO:0000256" key="10">
    <source>
        <dbReference type="ARBA" id="ARBA00023136"/>
    </source>
</evidence>
<feature type="transmembrane region" description="Helical" evidence="12">
    <location>
        <begin position="607"/>
        <end position="628"/>
    </location>
</feature>
<evidence type="ECO:0000256" key="7">
    <source>
        <dbReference type="ARBA" id="ARBA00022692"/>
    </source>
</evidence>
<reference evidence="15 16" key="1">
    <citation type="journal article" date="2011" name="Proc. Natl. Acad. Sci. U.S.A.">
        <title>Evolutionary erosion of yeast sex chromosomes by mating-type switching accidents.</title>
        <authorList>
            <person name="Gordon J.L."/>
            <person name="Armisen D."/>
            <person name="Proux-Wera E."/>
            <person name="Oheigeartaigh S.S."/>
            <person name="Byrne K.P."/>
            <person name="Wolfe K.H."/>
        </authorList>
    </citation>
    <scope>NUCLEOTIDE SEQUENCE [LARGE SCALE GENOMIC DNA]</scope>
    <source>
        <strain evidence="16">ATCC 24235 / CBS 4417 / NBRC 1672 / NRRL Y-8282 / UCD 70-5</strain>
    </source>
</reference>
<dbReference type="EMBL" id="HE612870">
    <property type="protein sequence ID" value="CCE66115.1"/>
    <property type="molecule type" value="Genomic_DNA"/>
</dbReference>
<evidence type="ECO:0000256" key="9">
    <source>
        <dbReference type="ARBA" id="ARBA00022989"/>
    </source>
</evidence>
<keyword evidence="7 12" id="KW-0812">Transmembrane</keyword>
<dbReference type="Proteomes" id="UP000005666">
    <property type="component" value="Chromosome 15"/>
</dbReference>
<feature type="transmembrane region" description="Helical" evidence="12">
    <location>
        <begin position="464"/>
        <end position="480"/>
    </location>
</feature>
<dbReference type="CDD" id="cd16024">
    <property type="entry name" value="GPI_EPT_2"/>
    <property type="match status" value="1"/>
</dbReference>
<evidence type="ECO:0000256" key="8">
    <source>
        <dbReference type="ARBA" id="ARBA00022824"/>
    </source>
</evidence>
<dbReference type="PANTHER" id="PTHR23072:SF0">
    <property type="entry name" value="GPI ETHANOLAMINE PHOSPHATE TRANSFERASE 2"/>
    <property type="match status" value="1"/>
</dbReference>
<feature type="domain" description="GPI ethanolamine phosphate transferase 2 C-terminal" evidence="14">
    <location>
        <begin position="405"/>
        <end position="821"/>
    </location>
</feature>
<evidence type="ECO:0000256" key="11">
    <source>
        <dbReference type="ARBA" id="ARBA00023180"/>
    </source>
</evidence>
<evidence type="ECO:0000256" key="5">
    <source>
        <dbReference type="ARBA" id="ARBA00022502"/>
    </source>
</evidence>
<dbReference type="GO" id="GO:0051267">
    <property type="term" value="F:CP2 mannose-ethanolamine phosphotransferase activity"/>
    <property type="evidence" value="ECO:0007669"/>
    <property type="project" value="EnsemblFungi"/>
</dbReference>
<evidence type="ECO:0000256" key="3">
    <source>
        <dbReference type="ARBA" id="ARBA00005315"/>
    </source>
</evidence>
<feature type="transmembrane region" description="Helical" evidence="12">
    <location>
        <begin position="439"/>
        <end position="458"/>
    </location>
</feature>
<comment type="subcellular location">
    <subcellularLocation>
        <location evidence="1 12">Endoplasmic reticulum membrane</location>
        <topology evidence="1 12">Multi-pass membrane protein</topology>
    </subcellularLocation>
</comment>
<accession>G8C1T7</accession>
<keyword evidence="6 12" id="KW-0808">Transferase</keyword>
<dbReference type="OMA" id="SWNQTGQ"/>
<evidence type="ECO:0000256" key="6">
    <source>
        <dbReference type="ARBA" id="ARBA00022679"/>
    </source>
</evidence>
<dbReference type="PANTHER" id="PTHR23072">
    <property type="entry name" value="PHOSPHATIDYLINOSITOL GLYCAN-RELATED"/>
    <property type="match status" value="1"/>
</dbReference>
<evidence type="ECO:0000313" key="16">
    <source>
        <dbReference type="Proteomes" id="UP000005666"/>
    </source>
</evidence>
<dbReference type="RefSeq" id="XP_003688549.1">
    <property type="nucleotide sequence ID" value="XM_003688501.1"/>
</dbReference>
<keyword evidence="10 12" id="KW-0472">Membrane</keyword>
<dbReference type="STRING" id="1071381.G8C1T7"/>
<dbReference type="InterPro" id="IPR017850">
    <property type="entry name" value="Alkaline_phosphatase_core_sf"/>
</dbReference>
<feature type="signal peptide" evidence="13">
    <location>
        <begin position="1"/>
        <end position="20"/>
    </location>
</feature>
<evidence type="ECO:0000256" key="1">
    <source>
        <dbReference type="ARBA" id="ARBA00004477"/>
    </source>
</evidence>